<comment type="catalytic activity">
    <reaction evidence="1">
        <text>ATP + protein L-histidine = ADP + protein N-phospho-L-histidine.</text>
        <dbReference type="EC" id="2.7.13.3"/>
    </reaction>
</comment>
<evidence type="ECO:0000256" key="7">
    <source>
        <dbReference type="ARBA" id="ARBA00022840"/>
    </source>
</evidence>
<keyword evidence="5" id="KW-0547">Nucleotide-binding</keyword>
<dbReference type="Gene3D" id="3.30.565.10">
    <property type="entry name" value="Histidine kinase-like ATPase, C-terminal domain"/>
    <property type="match status" value="1"/>
</dbReference>
<proteinExistence type="predicted"/>
<dbReference type="Gene3D" id="1.10.287.130">
    <property type="match status" value="1"/>
</dbReference>
<keyword evidence="7" id="KW-0067">ATP-binding</keyword>
<gene>
    <name evidence="14" type="ORF">ACG33_00690</name>
</gene>
<evidence type="ECO:0000259" key="11">
    <source>
        <dbReference type="PROSITE" id="PS50109"/>
    </source>
</evidence>
<keyword evidence="4" id="KW-0808">Transferase</keyword>
<dbReference type="PROSITE" id="PS50112">
    <property type="entry name" value="PAS"/>
    <property type="match status" value="1"/>
</dbReference>
<dbReference type="Proteomes" id="UP000070250">
    <property type="component" value="Chromosome"/>
</dbReference>
<dbReference type="SMART" id="SM00086">
    <property type="entry name" value="PAC"/>
    <property type="match status" value="2"/>
</dbReference>
<organism evidence="14 15">
    <name type="scientific">Steroidobacter denitrificans</name>
    <dbReference type="NCBI Taxonomy" id="465721"/>
    <lineage>
        <taxon>Bacteria</taxon>
        <taxon>Pseudomonadati</taxon>
        <taxon>Pseudomonadota</taxon>
        <taxon>Gammaproteobacteria</taxon>
        <taxon>Steroidobacterales</taxon>
        <taxon>Steroidobacteraceae</taxon>
        <taxon>Steroidobacter</taxon>
    </lineage>
</organism>
<name>A0A127F5B9_STEDE</name>
<dbReference type="STRING" id="465721.ACG33_00690"/>
<dbReference type="CDD" id="cd00130">
    <property type="entry name" value="PAS"/>
    <property type="match status" value="2"/>
</dbReference>
<sequence length="515" mass="57728">MTPTRAAEQQEERAHRLEQEFQAVLDAAVDAVVLFDHEGRIELLNRAGERMFGYHEQEVIGLRVNLLLPEPYRSQQDDYLRHHIEAGEPRIIGIGRELLAKRRDGSEFSAELAVGRVQGTDPPRFVGFIRDVTVRRNSEEALRRSEAQLTIAQEIANLGNYVVHLDSNCEDYWSPHLYRVLGRRYGDLYIGVYDYLEPMVHPADRVRWQQARRALDTQGRSMDIEYRVIHPDGSLRHVHHIAQVSRALDGRIVRQVGTLHDITDRRRAEDDARQMQDRIAHFGRISTMGEMAAGLAHEVNQPLTAIATYAQACQRLIASEHASSDDIATALDHICTQALRAGEVIRRLRQFVKNREVRRELLDANRLLDDVLVLAQTDLRHHGVRIVVEHAPRSFPVQADAVQIQQVILNLVRNSIDAMLDLPETHREILLRARMDGEGDVELMVADRGTGVDVAAAAALFDPFFTTKSGGTGLGLSISRSIVRAHGGKLWCSANPGGGACFFFTLPVVPAPAGS</sequence>
<dbReference type="SMART" id="SM00387">
    <property type="entry name" value="HATPase_c"/>
    <property type="match status" value="1"/>
</dbReference>
<reference evidence="14 15" key="1">
    <citation type="submission" date="2015-06" db="EMBL/GenBank/DDBJ databases">
        <title>A Comprehensive Approach to Explore the Metabolic and Phylogenetic Diversity of Bacterial Steroid Degradation in the Environment: Testosterone as an Example.</title>
        <authorList>
            <person name="Yang F.-C."/>
            <person name="Chen Y.-L."/>
            <person name="Yu C.-P."/>
            <person name="Tang S.-L."/>
            <person name="Wang P.-H."/>
            <person name="Ismail W."/>
            <person name="Wang C.-H."/>
            <person name="Yang C.-Y."/>
            <person name="Chiang Y.-R."/>
        </authorList>
    </citation>
    <scope>NUCLEOTIDE SEQUENCE [LARGE SCALE GENOMIC DNA]</scope>
    <source>
        <strain evidence="14 15">DSM 18526</strain>
    </source>
</reference>
<evidence type="ECO:0000256" key="9">
    <source>
        <dbReference type="ARBA" id="ARBA00059827"/>
    </source>
</evidence>
<evidence type="ECO:0000313" key="15">
    <source>
        <dbReference type="Proteomes" id="UP000070250"/>
    </source>
</evidence>
<dbReference type="OrthoDB" id="9772100at2"/>
<dbReference type="Pfam" id="PF00989">
    <property type="entry name" value="PAS"/>
    <property type="match status" value="1"/>
</dbReference>
<dbReference type="Pfam" id="PF08447">
    <property type="entry name" value="PAS_3"/>
    <property type="match status" value="1"/>
</dbReference>
<dbReference type="PANTHER" id="PTHR43065:SF10">
    <property type="entry name" value="PEROXIDE STRESS-ACTIVATED HISTIDINE KINASE MAK3"/>
    <property type="match status" value="1"/>
</dbReference>
<dbReference type="PROSITE" id="PS50109">
    <property type="entry name" value="HIS_KIN"/>
    <property type="match status" value="1"/>
</dbReference>
<accession>A0A127F5B9</accession>
<evidence type="ECO:0000256" key="1">
    <source>
        <dbReference type="ARBA" id="ARBA00000085"/>
    </source>
</evidence>
<dbReference type="AlphaFoldDB" id="A0A127F5B9"/>
<keyword evidence="15" id="KW-1185">Reference proteome</keyword>
<evidence type="ECO:0000259" key="13">
    <source>
        <dbReference type="PROSITE" id="PS50113"/>
    </source>
</evidence>
<evidence type="ECO:0000256" key="4">
    <source>
        <dbReference type="ARBA" id="ARBA00022679"/>
    </source>
</evidence>
<dbReference type="InterPro" id="IPR003661">
    <property type="entry name" value="HisK_dim/P_dom"/>
</dbReference>
<dbReference type="GO" id="GO:0005524">
    <property type="term" value="F:ATP binding"/>
    <property type="evidence" value="ECO:0007669"/>
    <property type="project" value="UniProtKB-KW"/>
</dbReference>
<dbReference type="Gene3D" id="2.10.70.100">
    <property type="match status" value="1"/>
</dbReference>
<dbReference type="SUPFAM" id="SSF55785">
    <property type="entry name" value="PYP-like sensor domain (PAS domain)"/>
    <property type="match status" value="2"/>
</dbReference>
<dbReference type="PATRIC" id="fig|465721.4.peg.153"/>
<dbReference type="InterPro" id="IPR004358">
    <property type="entry name" value="Sig_transdc_His_kin-like_C"/>
</dbReference>
<dbReference type="EMBL" id="CP011971">
    <property type="protein sequence ID" value="AMN45644.1"/>
    <property type="molecule type" value="Genomic_DNA"/>
</dbReference>
<dbReference type="SUPFAM" id="SSF47384">
    <property type="entry name" value="Homodimeric domain of signal transducing histidine kinase"/>
    <property type="match status" value="1"/>
</dbReference>
<dbReference type="InterPro" id="IPR005467">
    <property type="entry name" value="His_kinase_dom"/>
</dbReference>
<feature type="domain" description="Histidine kinase" evidence="11">
    <location>
        <begin position="294"/>
        <end position="510"/>
    </location>
</feature>
<dbReference type="PRINTS" id="PR00344">
    <property type="entry name" value="BCTRLSENSOR"/>
</dbReference>
<dbReference type="NCBIfam" id="TIGR00229">
    <property type="entry name" value="sensory_box"/>
    <property type="match status" value="2"/>
</dbReference>
<dbReference type="EC" id="2.7.13.3" evidence="2"/>
<dbReference type="PROSITE" id="PS50113">
    <property type="entry name" value="PAC"/>
    <property type="match status" value="2"/>
</dbReference>
<dbReference type="RefSeq" id="WP_066917907.1">
    <property type="nucleotide sequence ID" value="NZ_CP011971.1"/>
</dbReference>
<dbReference type="GO" id="GO:0000155">
    <property type="term" value="F:phosphorelay sensor kinase activity"/>
    <property type="evidence" value="ECO:0007669"/>
    <property type="project" value="InterPro"/>
</dbReference>
<dbReference type="Pfam" id="PF00512">
    <property type="entry name" value="HisKA"/>
    <property type="match status" value="1"/>
</dbReference>
<dbReference type="Gene3D" id="3.30.450.20">
    <property type="entry name" value="PAS domain"/>
    <property type="match status" value="2"/>
</dbReference>
<dbReference type="InterPro" id="IPR000700">
    <property type="entry name" value="PAS-assoc_C"/>
</dbReference>
<evidence type="ECO:0000256" key="5">
    <source>
        <dbReference type="ARBA" id="ARBA00022741"/>
    </source>
</evidence>
<dbReference type="InterPro" id="IPR003594">
    <property type="entry name" value="HATPase_dom"/>
</dbReference>
<dbReference type="PANTHER" id="PTHR43065">
    <property type="entry name" value="SENSOR HISTIDINE KINASE"/>
    <property type="match status" value="1"/>
</dbReference>
<dbReference type="Pfam" id="PF02518">
    <property type="entry name" value="HATPase_c"/>
    <property type="match status" value="1"/>
</dbReference>
<keyword evidence="6" id="KW-0418">Kinase</keyword>
<evidence type="ECO:0000259" key="12">
    <source>
        <dbReference type="PROSITE" id="PS50112"/>
    </source>
</evidence>
<evidence type="ECO:0000256" key="3">
    <source>
        <dbReference type="ARBA" id="ARBA00022553"/>
    </source>
</evidence>
<dbReference type="InterPro" id="IPR013767">
    <property type="entry name" value="PAS_fold"/>
</dbReference>
<protein>
    <recommendedName>
        <fullName evidence="10">Sensor protein FixL</fullName>
        <ecNumber evidence="2">2.7.13.3</ecNumber>
    </recommendedName>
</protein>
<dbReference type="SMART" id="SM00091">
    <property type="entry name" value="PAS"/>
    <property type="match status" value="1"/>
</dbReference>
<feature type="domain" description="PAS" evidence="12">
    <location>
        <begin position="17"/>
        <end position="87"/>
    </location>
</feature>
<evidence type="ECO:0000313" key="14">
    <source>
        <dbReference type="EMBL" id="AMN45644.1"/>
    </source>
</evidence>
<keyword evidence="3" id="KW-0597">Phosphoprotein</keyword>
<feature type="domain" description="PAC" evidence="13">
    <location>
        <begin position="222"/>
        <end position="274"/>
    </location>
</feature>
<dbReference type="InterPro" id="IPR035965">
    <property type="entry name" value="PAS-like_dom_sf"/>
</dbReference>
<evidence type="ECO:0000256" key="2">
    <source>
        <dbReference type="ARBA" id="ARBA00012438"/>
    </source>
</evidence>
<dbReference type="InterPro" id="IPR036097">
    <property type="entry name" value="HisK_dim/P_sf"/>
</dbReference>
<dbReference type="SUPFAM" id="SSF55874">
    <property type="entry name" value="ATPase domain of HSP90 chaperone/DNA topoisomerase II/histidine kinase"/>
    <property type="match status" value="1"/>
</dbReference>
<evidence type="ECO:0000256" key="6">
    <source>
        <dbReference type="ARBA" id="ARBA00022777"/>
    </source>
</evidence>
<dbReference type="FunFam" id="3.30.450.20:FF:000060">
    <property type="entry name" value="Sensor protein FixL"/>
    <property type="match status" value="1"/>
</dbReference>
<dbReference type="KEGG" id="sdf:ACG33_00690"/>
<dbReference type="InterPro" id="IPR036890">
    <property type="entry name" value="HATPase_C_sf"/>
</dbReference>
<evidence type="ECO:0000256" key="8">
    <source>
        <dbReference type="ARBA" id="ARBA00023012"/>
    </source>
</evidence>
<dbReference type="SMART" id="SM00388">
    <property type="entry name" value="HisKA"/>
    <property type="match status" value="1"/>
</dbReference>
<dbReference type="InterPro" id="IPR001610">
    <property type="entry name" value="PAC"/>
</dbReference>
<dbReference type="InterPro" id="IPR000014">
    <property type="entry name" value="PAS"/>
</dbReference>
<feature type="domain" description="PAC" evidence="13">
    <location>
        <begin position="94"/>
        <end position="144"/>
    </location>
</feature>
<dbReference type="GO" id="GO:0006355">
    <property type="term" value="P:regulation of DNA-templated transcription"/>
    <property type="evidence" value="ECO:0007669"/>
    <property type="project" value="InterPro"/>
</dbReference>
<dbReference type="InterPro" id="IPR013655">
    <property type="entry name" value="PAS_fold_3"/>
</dbReference>
<keyword evidence="8" id="KW-0902">Two-component regulatory system</keyword>
<comment type="function">
    <text evidence="9">Putative oxygen sensor; modulates the activity of FixJ, a transcriptional activator of nitrogen fixation fixK gene. FixL probably acts as a kinase that phosphorylates FixJ.</text>
</comment>
<evidence type="ECO:0000256" key="10">
    <source>
        <dbReference type="ARBA" id="ARBA00070616"/>
    </source>
</evidence>
<dbReference type="CDD" id="cd00082">
    <property type="entry name" value="HisKA"/>
    <property type="match status" value="1"/>
</dbReference>